<feature type="chain" id="PRO_5026374445" description="Dipeptidase" evidence="2">
    <location>
        <begin position="17"/>
        <end position="415"/>
    </location>
</feature>
<sequence>MRSVLLLGLLSQVVLCSWSQQRVLDNADKQDARSILERHPLIDGHNDLLILLRYLYHSEIYSDNFTDAFEKTGLQGQVDLPRIDEGQLGGAFWSAFVLCPDDPLDFSDAAYAPYVKQTFEQIDLFYRLQENYPDYFTLSRSAAEAERNFKDGYLISPLAIEGLHQIGNSLATLRLYHRLGVRYATLTWNCHNKYADAALLRVEGETVVAEPYWHGVSKAGEELILEMNRLGMLVDLSHTSVDTQRDVLGGGGDWNGSRAAPIFSHSSVFAICPHPRNVNDEILELVKKRGSLVMINFSSDFVSCRASKAGGLPEYVPENNTIDHVVKHITYIGELIGYDHVGIGTDYDGSPSLPRGLEDVSKFPALVSKLLEQGLKPHIIAKVIGGNLLRVWHEADRVARELQNEIDPIQDHIKF</sequence>
<comment type="similarity">
    <text evidence="2">Belongs to the metallo-dependent hydrolases superfamily. Peptidase M19 family.</text>
</comment>
<keyword evidence="2" id="KW-0732">Signal</keyword>
<keyword evidence="1 2" id="KW-0224">Dipeptidase</keyword>
<keyword evidence="2" id="KW-0479">Metal-binding</keyword>
<name>A0A6H0XYY7_9PEZI</name>
<dbReference type="SUPFAM" id="SSF51556">
    <property type="entry name" value="Metallo-dependent hydrolases"/>
    <property type="match status" value="1"/>
</dbReference>
<proteinExistence type="inferred from homology"/>
<dbReference type="GO" id="GO:0006508">
    <property type="term" value="P:proteolysis"/>
    <property type="evidence" value="ECO:0007669"/>
    <property type="project" value="UniProtKB-KW"/>
</dbReference>
<keyword evidence="2" id="KW-0482">Metalloprotease</keyword>
<dbReference type="InterPro" id="IPR008257">
    <property type="entry name" value="Pept_M19"/>
</dbReference>
<dbReference type="OrthoDB" id="445695at2759"/>
<dbReference type="PANTHER" id="PTHR10443">
    <property type="entry name" value="MICROSOMAL DIPEPTIDASE"/>
    <property type="match status" value="1"/>
</dbReference>
<evidence type="ECO:0000256" key="1">
    <source>
        <dbReference type="ARBA" id="ARBA00022997"/>
    </source>
</evidence>
<dbReference type="PANTHER" id="PTHR10443:SF12">
    <property type="entry name" value="DIPEPTIDASE"/>
    <property type="match status" value="1"/>
</dbReference>
<protein>
    <recommendedName>
        <fullName evidence="2">Dipeptidase</fullName>
        <ecNumber evidence="2">3.4.13.19</ecNumber>
    </recommendedName>
</protein>
<dbReference type="PROSITE" id="PS51365">
    <property type="entry name" value="RENAL_DIPEPTIDASE_2"/>
    <property type="match status" value="1"/>
</dbReference>
<comment type="cofactor">
    <cofactor evidence="2">
        <name>Zn(2+)</name>
        <dbReference type="ChEBI" id="CHEBI:29105"/>
    </cofactor>
</comment>
<dbReference type="Proteomes" id="UP000503462">
    <property type="component" value="Chromosome 4"/>
</dbReference>
<dbReference type="Pfam" id="PF01244">
    <property type="entry name" value="Peptidase_M19"/>
    <property type="match status" value="1"/>
</dbReference>
<keyword evidence="2" id="KW-0378">Hydrolase</keyword>
<accession>A0A6H0XYY7</accession>
<dbReference type="GO" id="GO:0070573">
    <property type="term" value="F:metallodipeptidase activity"/>
    <property type="evidence" value="ECO:0007669"/>
    <property type="project" value="InterPro"/>
</dbReference>
<comment type="catalytic activity">
    <reaction evidence="2">
        <text>an L-aminoacyl-L-amino acid + H2O = 2 an L-alpha-amino acid</text>
        <dbReference type="Rhea" id="RHEA:48940"/>
        <dbReference type="ChEBI" id="CHEBI:15377"/>
        <dbReference type="ChEBI" id="CHEBI:59869"/>
        <dbReference type="ChEBI" id="CHEBI:77460"/>
        <dbReference type="EC" id="3.4.13.19"/>
    </reaction>
</comment>
<dbReference type="AlphaFoldDB" id="A0A6H0XYY7"/>
<keyword evidence="2" id="KW-0862">Zinc</keyword>
<evidence type="ECO:0000313" key="3">
    <source>
        <dbReference type="EMBL" id="QIW99880.1"/>
    </source>
</evidence>
<dbReference type="InterPro" id="IPR032466">
    <property type="entry name" value="Metal_Hydrolase"/>
</dbReference>
<keyword evidence="2" id="KW-0645">Protease</keyword>
<feature type="signal peptide" evidence="2">
    <location>
        <begin position="1"/>
        <end position="16"/>
    </location>
</feature>
<dbReference type="EC" id="3.4.13.19" evidence="2"/>
<organism evidence="3 4">
    <name type="scientific">Peltaster fructicola</name>
    <dbReference type="NCBI Taxonomy" id="286661"/>
    <lineage>
        <taxon>Eukaryota</taxon>
        <taxon>Fungi</taxon>
        <taxon>Dikarya</taxon>
        <taxon>Ascomycota</taxon>
        <taxon>Pezizomycotina</taxon>
        <taxon>Dothideomycetes</taxon>
        <taxon>Dothideomycetes incertae sedis</taxon>
        <taxon>Peltaster</taxon>
    </lineage>
</organism>
<dbReference type="GO" id="GO:0046872">
    <property type="term" value="F:metal ion binding"/>
    <property type="evidence" value="ECO:0007669"/>
    <property type="project" value="UniProtKB-UniRule"/>
</dbReference>
<dbReference type="EMBL" id="CP051142">
    <property type="protein sequence ID" value="QIW99880.1"/>
    <property type="molecule type" value="Genomic_DNA"/>
</dbReference>
<keyword evidence="4" id="KW-1185">Reference proteome</keyword>
<reference evidence="3 4" key="1">
    <citation type="journal article" date="2016" name="Sci. Rep.">
        <title>Peltaster fructicola genome reveals evolution from an invasive phytopathogen to an ectophytic parasite.</title>
        <authorList>
            <person name="Xu C."/>
            <person name="Chen H."/>
            <person name="Gleason M.L."/>
            <person name="Xu J.R."/>
            <person name="Liu H."/>
            <person name="Zhang R."/>
            <person name="Sun G."/>
        </authorList>
    </citation>
    <scope>NUCLEOTIDE SEQUENCE [LARGE SCALE GENOMIC DNA]</scope>
    <source>
        <strain evidence="3 4">LNHT1506</strain>
    </source>
</reference>
<evidence type="ECO:0000256" key="2">
    <source>
        <dbReference type="RuleBase" id="RU341113"/>
    </source>
</evidence>
<dbReference type="Gene3D" id="3.20.20.140">
    <property type="entry name" value="Metal-dependent hydrolases"/>
    <property type="match status" value="1"/>
</dbReference>
<gene>
    <name evidence="3" type="ORF">AMS68_005398</name>
</gene>
<evidence type="ECO:0000313" key="4">
    <source>
        <dbReference type="Proteomes" id="UP000503462"/>
    </source>
</evidence>
<dbReference type="CDD" id="cd01301">
    <property type="entry name" value="rDP_like"/>
    <property type="match status" value="1"/>
</dbReference>